<feature type="transmembrane region" description="Helical" evidence="4">
    <location>
        <begin position="158"/>
        <end position="185"/>
    </location>
</feature>
<evidence type="ECO:0000256" key="1">
    <source>
        <dbReference type="ARBA" id="ARBA00022598"/>
    </source>
</evidence>
<protein>
    <submittedName>
        <fullName evidence="7">UDP-N-acetylmuramoyl-tripeptide--D-alanyl-D-alanine ligase</fullName>
    </submittedName>
</protein>
<comment type="caution">
    <text evidence="7">The sequence shown here is derived from an EMBL/GenBank/DDBJ whole genome shotgun (WGS) entry which is preliminary data.</text>
</comment>
<keyword evidence="4" id="KW-0812">Transmembrane</keyword>
<keyword evidence="3" id="KW-0067">ATP-binding</keyword>
<evidence type="ECO:0000259" key="5">
    <source>
        <dbReference type="Pfam" id="PF02875"/>
    </source>
</evidence>
<dbReference type="Pfam" id="PF02875">
    <property type="entry name" value="Mur_ligase_C"/>
    <property type="match status" value="1"/>
</dbReference>
<dbReference type="PANTHER" id="PTHR43024:SF1">
    <property type="entry name" value="UDP-N-ACETYLMURAMOYL-TRIPEPTIDE--D-ALANYL-D-ALANINE LIGASE"/>
    <property type="match status" value="1"/>
</dbReference>
<dbReference type="InterPro" id="IPR004101">
    <property type="entry name" value="Mur_ligase_C"/>
</dbReference>
<sequence length="559" mass="63574">MLIVEVDKVNWFGIGIFLLLSLIGLLLILKRAKYFLHMIQLEGYKNEQYIKWMENNSRVYSKKMKNTLLLGTIATFIYLIVGIILINTKLSVYLAYIYFIIWMAIMLMSIEKNIDEPKKPLVLTNRAKRLYYTNIALNIITTVVIYFIYSLFTSHFMLFLPIVIFMEMLLYYFQPLIMLLSNIIIKPVEKSINMHFYTMAQEKVKSMGNLNVVGITGSFGKTSTKFIIGTILSEKFKVLNTPESYNTPMGLSKIINNDLKEDHEIFVAEMGARNIGDIRELAELVSPKIGVITSIGPAHIETFKNIDNIMKTKYELIEELPTDGVAIFNYDNEYIKKLADKTFKEKILYGLEDKESLDIYAEDIQVSEIGSTFMVKDKEGNSIRCTTKLLGKHNIYNVLAGVSVARSMGMSFEEIKKGIEKIEPIPHRLNMINPGTGVVIIDDAFNSNPIGAKAALEVLSQFKEGRKIIVTPGMIELGSMEADANREFGVNIGKVCDYVILVGEKRTTPIYEGLMEVNYNKDNVFIVNNLDEASAQIQKIVKPKDVVLFENDLPDNYNE</sequence>
<feature type="domain" description="Mur ligase central" evidence="6">
    <location>
        <begin position="215"/>
        <end position="404"/>
    </location>
</feature>
<feature type="transmembrane region" description="Helical" evidence="4">
    <location>
        <begin position="12"/>
        <end position="29"/>
    </location>
</feature>
<organism evidence="7 8">
    <name type="scientific">Tissierella simiarum</name>
    <dbReference type="NCBI Taxonomy" id="2841534"/>
    <lineage>
        <taxon>Bacteria</taxon>
        <taxon>Bacillati</taxon>
        <taxon>Bacillota</taxon>
        <taxon>Tissierellia</taxon>
        <taxon>Tissierellales</taxon>
        <taxon>Tissierellaceae</taxon>
        <taxon>Tissierella</taxon>
    </lineage>
</organism>
<feature type="transmembrane region" description="Helical" evidence="4">
    <location>
        <begin position="92"/>
        <end position="110"/>
    </location>
</feature>
<keyword evidence="4" id="KW-0472">Membrane</keyword>
<evidence type="ECO:0000259" key="6">
    <source>
        <dbReference type="Pfam" id="PF08245"/>
    </source>
</evidence>
<dbReference type="Proteomes" id="UP000749471">
    <property type="component" value="Unassembled WGS sequence"/>
</dbReference>
<keyword evidence="2" id="KW-0547">Nucleotide-binding</keyword>
<evidence type="ECO:0000313" key="8">
    <source>
        <dbReference type="Proteomes" id="UP000749471"/>
    </source>
</evidence>
<proteinExistence type="predicted"/>
<dbReference type="PANTHER" id="PTHR43024">
    <property type="entry name" value="UDP-N-ACETYLMURAMOYL-TRIPEPTIDE--D-ALANYL-D-ALANINE LIGASE"/>
    <property type="match status" value="1"/>
</dbReference>
<dbReference type="Pfam" id="PF08245">
    <property type="entry name" value="Mur_ligase_M"/>
    <property type="match status" value="1"/>
</dbReference>
<dbReference type="EMBL" id="JAHLPM010000005">
    <property type="protein sequence ID" value="MBU5437897.1"/>
    <property type="molecule type" value="Genomic_DNA"/>
</dbReference>
<feature type="domain" description="Mur ligase C-terminal" evidence="5">
    <location>
        <begin position="427"/>
        <end position="549"/>
    </location>
</feature>
<feature type="transmembrane region" description="Helical" evidence="4">
    <location>
        <begin position="131"/>
        <end position="152"/>
    </location>
</feature>
<evidence type="ECO:0000256" key="4">
    <source>
        <dbReference type="SAM" id="Phobius"/>
    </source>
</evidence>
<keyword evidence="8" id="KW-1185">Reference proteome</keyword>
<evidence type="ECO:0000313" key="7">
    <source>
        <dbReference type="EMBL" id="MBU5437897.1"/>
    </source>
</evidence>
<accession>A0ABS6E4R1</accession>
<gene>
    <name evidence="7" type="ORF">KQI42_07745</name>
</gene>
<keyword evidence="4" id="KW-1133">Transmembrane helix</keyword>
<feature type="transmembrane region" description="Helical" evidence="4">
    <location>
        <begin position="67"/>
        <end position="86"/>
    </location>
</feature>
<dbReference type="GO" id="GO:0016874">
    <property type="term" value="F:ligase activity"/>
    <property type="evidence" value="ECO:0007669"/>
    <property type="project" value="UniProtKB-KW"/>
</dbReference>
<dbReference type="InterPro" id="IPR013221">
    <property type="entry name" value="Mur_ligase_cen"/>
</dbReference>
<dbReference type="InterPro" id="IPR051046">
    <property type="entry name" value="MurCDEF_CellWall_CoF430Synth"/>
</dbReference>
<keyword evidence="1 7" id="KW-0436">Ligase</keyword>
<evidence type="ECO:0000256" key="2">
    <source>
        <dbReference type="ARBA" id="ARBA00022741"/>
    </source>
</evidence>
<evidence type="ECO:0000256" key="3">
    <source>
        <dbReference type="ARBA" id="ARBA00022840"/>
    </source>
</evidence>
<name>A0ABS6E4R1_9FIRM</name>
<reference evidence="7 8" key="1">
    <citation type="submission" date="2021-06" db="EMBL/GenBank/DDBJ databases">
        <authorList>
            <person name="Sun Q."/>
            <person name="Li D."/>
        </authorList>
    </citation>
    <scope>NUCLEOTIDE SEQUENCE [LARGE SCALE GENOMIC DNA]</scope>
    <source>
        <strain evidence="7 8">MSJ-40</strain>
    </source>
</reference>